<gene>
    <name evidence="2" type="ORF">KC19_1G113400</name>
</gene>
<evidence type="ECO:0000313" key="3">
    <source>
        <dbReference type="Proteomes" id="UP000822688"/>
    </source>
</evidence>
<organism evidence="2 3">
    <name type="scientific">Ceratodon purpureus</name>
    <name type="common">Fire moss</name>
    <name type="synonym">Dicranum purpureum</name>
    <dbReference type="NCBI Taxonomy" id="3225"/>
    <lineage>
        <taxon>Eukaryota</taxon>
        <taxon>Viridiplantae</taxon>
        <taxon>Streptophyta</taxon>
        <taxon>Embryophyta</taxon>
        <taxon>Bryophyta</taxon>
        <taxon>Bryophytina</taxon>
        <taxon>Bryopsida</taxon>
        <taxon>Dicranidae</taxon>
        <taxon>Pseudoditrichales</taxon>
        <taxon>Ditrichaceae</taxon>
        <taxon>Ceratodon</taxon>
    </lineage>
</organism>
<protein>
    <recommendedName>
        <fullName evidence="4">ATP synthase F0 subunit 8</fullName>
    </recommendedName>
</protein>
<evidence type="ECO:0008006" key="4">
    <source>
        <dbReference type="Google" id="ProtNLM"/>
    </source>
</evidence>
<reference evidence="2" key="1">
    <citation type="submission" date="2020-06" db="EMBL/GenBank/DDBJ databases">
        <title>WGS assembly of Ceratodon purpureus strain R40.</title>
        <authorList>
            <person name="Carey S.B."/>
            <person name="Jenkins J."/>
            <person name="Shu S."/>
            <person name="Lovell J.T."/>
            <person name="Sreedasyam A."/>
            <person name="Maumus F."/>
            <person name="Tiley G.P."/>
            <person name="Fernandez-Pozo N."/>
            <person name="Barry K."/>
            <person name="Chen C."/>
            <person name="Wang M."/>
            <person name="Lipzen A."/>
            <person name="Daum C."/>
            <person name="Saski C.A."/>
            <person name="Payton A.C."/>
            <person name="Mcbreen J.C."/>
            <person name="Conrad R.E."/>
            <person name="Kollar L.M."/>
            <person name="Olsson S."/>
            <person name="Huttunen S."/>
            <person name="Landis J.B."/>
            <person name="Wickett N.J."/>
            <person name="Johnson M.G."/>
            <person name="Rensing S.A."/>
            <person name="Grimwood J."/>
            <person name="Schmutz J."/>
            <person name="Mcdaniel S.F."/>
        </authorList>
    </citation>
    <scope>NUCLEOTIDE SEQUENCE</scope>
    <source>
        <strain evidence="2">R40</strain>
    </source>
</reference>
<sequence>MWVVLFSFFWLVEVVASVLSSKCFLTELTHLVFPNFIFVAGQGVKLHCFGEIL</sequence>
<evidence type="ECO:0000313" key="2">
    <source>
        <dbReference type="EMBL" id="KAG0590601.1"/>
    </source>
</evidence>
<dbReference type="AlphaFoldDB" id="A0A8T0J728"/>
<dbReference type="Proteomes" id="UP000822688">
    <property type="component" value="Chromosome 1"/>
</dbReference>
<feature type="chain" id="PRO_5035763408" description="ATP synthase F0 subunit 8" evidence="1">
    <location>
        <begin position="21"/>
        <end position="53"/>
    </location>
</feature>
<feature type="signal peptide" evidence="1">
    <location>
        <begin position="1"/>
        <end position="20"/>
    </location>
</feature>
<proteinExistence type="predicted"/>
<accession>A0A8T0J728</accession>
<evidence type="ECO:0000256" key="1">
    <source>
        <dbReference type="SAM" id="SignalP"/>
    </source>
</evidence>
<comment type="caution">
    <text evidence="2">The sequence shown here is derived from an EMBL/GenBank/DDBJ whole genome shotgun (WGS) entry which is preliminary data.</text>
</comment>
<keyword evidence="3" id="KW-1185">Reference proteome</keyword>
<dbReference type="EMBL" id="CM026421">
    <property type="protein sequence ID" value="KAG0590601.1"/>
    <property type="molecule type" value="Genomic_DNA"/>
</dbReference>
<name>A0A8T0J728_CERPU</name>
<keyword evidence="1" id="KW-0732">Signal</keyword>